<gene>
    <name evidence="1" type="ORF">S01H4_60246</name>
</gene>
<feature type="non-terminal residue" evidence="1">
    <location>
        <position position="113"/>
    </location>
</feature>
<evidence type="ECO:0000313" key="1">
    <source>
        <dbReference type="EMBL" id="GAH14941.1"/>
    </source>
</evidence>
<dbReference type="AlphaFoldDB" id="X1D2E7"/>
<accession>X1D2E7</accession>
<protein>
    <recommendedName>
        <fullName evidence="2">Integrase</fullName>
    </recommendedName>
</protein>
<evidence type="ECO:0008006" key="2">
    <source>
        <dbReference type="Google" id="ProtNLM"/>
    </source>
</evidence>
<dbReference type="EMBL" id="BART01035484">
    <property type="protein sequence ID" value="GAH14941.1"/>
    <property type="molecule type" value="Genomic_DNA"/>
</dbReference>
<reference evidence="1" key="1">
    <citation type="journal article" date="2014" name="Front. Microbiol.">
        <title>High frequency of phylogenetically diverse reductive dehalogenase-homologous genes in deep subseafloor sedimentary metagenomes.</title>
        <authorList>
            <person name="Kawai M."/>
            <person name="Futagami T."/>
            <person name="Toyoda A."/>
            <person name="Takaki Y."/>
            <person name="Nishi S."/>
            <person name="Hori S."/>
            <person name="Arai W."/>
            <person name="Tsubouchi T."/>
            <person name="Morono Y."/>
            <person name="Uchiyama I."/>
            <person name="Ito T."/>
            <person name="Fujiyama A."/>
            <person name="Inagaki F."/>
            <person name="Takami H."/>
        </authorList>
    </citation>
    <scope>NUCLEOTIDE SEQUENCE</scope>
    <source>
        <strain evidence="1">Expedition CK06-06</strain>
    </source>
</reference>
<sequence length="113" mass="13714">MGIIRAIFVFIAAFIMCHAAAAVEILALRQQVAVFKQSVKRPKLRPRDRIFWELLYRLWSNWRSALVIVQPETVIRWHRQGFKLYWRWKSRASKPGRPRIEREIRDLIRRMSR</sequence>
<comment type="caution">
    <text evidence="1">The sequence shown here is derived from an EMBL/GenBank/DDBJ whole genome shotgun (WGS) entry which is preliminary data.</text>
</comment>
<name>X1D2E7_9ZZZZ</name>
<organism evidence="1">
    <name type="scientific">marine sediment metagenome</name>
    <dbReference type="NCBI Taxonomy" id="412755"/>
    <lineage>
        <taxon>unclassified sequences</taxon>
        <taxon>metagenomes</taxon>
        <taxon>ecological metagenomes</taxon>
    </lineage>
</organism>
<proteinExistence type="predicted"/>